<feature type="transmembrane region" description="Helical" evidence="1">
    <location>
        <begin position="106"/>
        <end position="130"/>
    </location>
</feature>
<feature type="transmembrane region" description="Helical" evidence="1">
    <location>
        <begin position="281"/>
        <end position="297"/>
    </location>
</feature>
<sequence>MVYGPRVSYRELATRPVLIWSLVTVAARLPVAMTPLAVVFLVRERPGGYGLGAVLAALYVFGEVAGAALLGPRVRPGRARRQLALGLATGAASYAGLGLLPGAHPVVLGVFAVLAGLLPAAASGCLRMLLQTQLDERQMAPALSYETMLNSGVWALAPAVTAALALQVAPQAPQLLSALLMFAAAAGLWALPAGWHADDADRAGASVGRLLARAWPVFVTGCAAMTLLALAELVLPALLEQRGVAVGWSGPLLASFALASAVGAFGYGVRVWPGRPRTQGLVLLLGVIGCVAAMALVPGAVGIGIALTVAGGLQSGVLITRNLRLRERVPVSAHGAGYSVMYAASGAGYGASAVLSGVLLTVASPSVTVLVGVGLTLAFTAVAEWGERRPVEPAPAARQAASPVRKVRR</sequence>
<feature type="transmembrane region" description="Helical" evidence="1">
    <location>
        <begin position="366"/>
        <end position="383"/>
    </location>
</feature>
<dbReference type="Gene3D" id="1.20.1250.20">
    <property type="entry name" value="MFS general substrate transporter like domains"/>
    <property type="match status" value="1"/>
</dbReference>
<gene>
    <name evidence="2" type="ORF">SRB5_31140</name>
</gene>
<evidence type="ECO:0000313" key="3">
    <source>
        <dbReference type="Proteomes" id="UP000466345"/>
    </source>
</evidence>
<protein>
    <recommendedName>
        <fullName evidence="4">MFS transporter</fullName>
    </recommendedName>
</protein>
<evidence type="ECO:0000256" key="1">
    <source>
        <dbReference type="SAM" id="Phobius"/>
    </source>
</evidence>
<keyword evidence="1" id="KW-0472">Membrane</keyword>
<dbReference type="EMBL" id="WEGJ01000010">
    <property type="protein sequence ID" value="MQY12974.1"/>
    <property type="molecule type" value="Genomic_DNA"/>
</dbReference>
<feature type="transmembrane region" description="Helical" evidence="1">
    <location>
        <begin position="245"/>
        <end position="269"/>
    </location>
</feature>
<keyword evidence="1" id="KW-0812">Transmembrane</keyword>
<feature type="transmembrane region" description="Helical" evidence="1">
    <location>
        <begin position="151"/>
        <end position="169"/>
    </location>
</feature>
<accession>A0A7K0CJN1</accession>
<feature type="transmembrane region" description="Helical" evidence="1">
    <location>
        <begin position="215"/>
        <end position="239"/>
    </location>
</feature>
<dbReference type="PANTHER" id="PTHR23542:SF1">
    <property type="entry name" value="MAJOR FACILITATOR SUPERFAMILY (MFS) PROFILE DOMAIN-CONTAINING PROTEIN"/>
    <property type="match status" value="1"/>
</dbReference>
<evidence type="ECO:0000313" key="2">
    <source>
        <dbReference type="EMBL" id="MQY12974.1"/>
    </source>
</evidence>
<dbReference type="Proteomes" id="UP000466345">
    <property type="component" value="Unassembled WGS sequence"/>
</dbReference>
<reference evidence="2 3" key="1">
    <citation type="submission" date="2019-10" db="EMBL/GenBank/DDBJ databases">
        <title>Streptomyces smaragdinus sp. nov. and Streptomyces fabii sp. nov., isolated from the gut of fungus growing-termite Macrotermes natalensis.</title>
        <authorList>
            <person name="Schwitalla J."/>
            <person name="Benndorf R."/>
            <person name="Martin K."/>
            <person name="De Beer W."/>
            <person name="Kaster A.-K."/>
            <person name="Vollmers J."/>
            <person name="Poulsen M."/>
            <person name="Beemelmanns C."/>
        </authorList>
    </citation>
    <scope>NUCLEOTIDE SEQUENCE [LARGE SCALE GENOMIC DNA]</scope>
    <source>
        <strain evidence="2 3">RB5</strain>
    </source>
</reference>
<dbReference type="InterPro" id="IPR036259">
    <property type="entry name" value="MFS_trans_sf"/>
</dbReference>
<evidence type="ECO:0008006" key="4">
    <source>
        <dbReference type="Google" id="ProtNLM"/>
    </source>
</evidence>
<dbReference type="OrthoDB" id="3541730at2"/>
<comment type="caution">
    <text evidence="2">The sequence shown here is derived from an EMBL/GenBank/DDBJ whole genome shotgun (WGS) entry which is preliminary data.</text>
</comment>
<keyword evidence="1" id="KW-1133">Transmembrane helix</keyword>
<feature type="transmembrane region" description="Helical" evidence="1">
    <location>
        <begin position="175"/>
        <end position="195"/>
    </location>
</feature>
<feature type="transmembrane region" description="Helical" evidence="1">
    <location>
        <begin position="83"/>
        <end position="100"/>
    </location>
</feature>
<feature type="transmembrane region" description="Helical" evidence="1">
    <location>
        <begin position="48"/>
        <end position="71"/>
    </location>
</feature>
<organism evidence="2 3">
    <name type="scientific">Streptomyces smaragdinus</name>
    <dbReference type="NCBI Taxonomy" id="2585196"/>
    <lineage>
        <taxon>Bacteria</taxon>
        <taxon>Bacillati</taxon>
        <taxon>Actinomycetota</taxon>
        <taxon>Actinomycetes</taxon>
        <taxon>Kitasatosporales</taxon>
        <taxon>Streptomycetaceae</taxon>
        <taxon>Streptomyces</taxon>
    </lineage>
</organism>
<dbReference type="AlphaFoldDB" id="A0A7K0CJN1"/>
<keyword evidence="3" id="KW-1185">Reference proteome</keyword>
<feature type="transmembrane region" description="Helical" evidence="1">
    <location>
        <begin position="17"/>
        <end position="42"/>
    </location>
</feature>
<dbReference type="PANTHER" id="PTHR23542">
    <property type="match status" value="1"/>
</dbReference>
<name>A0A7K0CJN1_9ACTN</name>
<proteinExistence type="predicted"/>
<dbReference type="SUPFAM" id="SSF103473">
    <property type="entry name" value="MFS general substrate transporter"/>
    <property type="match status" value="1"/>
</dbReference>